<organism evidence="3">
    <name type="scientific">Auxenochlorella protothecoides</name>
    <name type="common">Green microalga</name>
    <name type="synonym">Chlorella protothecoides</name>
    <dbReference type="NCBI Taxonomy" id="3075"/>
    <lineage>
        <taxon>Eukaryota</taxon>
        <taxon>Viridiplantae</taxon>
        <taxon>Chlorophyta</taxon>
        <taxon>core chlorophytes</taxon>
        <taxon>Trebouxiophyceae</taxon>
        <taxon>Chlorellales</taxon>
        <taxon>Chlorellaceae</taxon>
        <taxon>Auxenochlorella</taxon>
    </lineage>
</organism>
<feature type="non-terminal residue" evidence="3">
    <location>
        <position position="1"/>
    </location>
</feature>
<dbReference type="InterPro" id="IPR048248">
    <property type="entry name" value="PUA_eIF2d-like"/>
</dbReference>
<dbReference type="GO" id="GO:0003743">
    <property type="term" value="F:translation initiation factor activity"/>
    <property type="evidence" value="ECO:0007669"/>
    <property type="project" value="InterPro"/>
</dbReference>
<dbReference type="Pfam" id="PF01253">
    <property type="entry name" value="SUI1"/>
    <property type="match status" value="1"/>
</dbReference>
<dbReference type="InterPro" id="IPR015947">
    <property type="entry name" value="PUA-like_sf"/>
</dbReference>
<dbReference type="InterPro" id="IPR039757">
    <property type="entry name" value="EIF2D"/>
</dbReference>
<dbReference type="PROSITE" id="PS50296">
    <property type="entry name" value="SUI1"/>
    <property type="match status" value="1"/>
</dbReference>
<dbReference type="GO" id="GO:0001731">
    <property type="term" value="P:formation of translation preinitiation complex"/>
    <property type="evidence" value="ECO:0007669"/>
    <property type="project" value="InterPro"/>
</dbReference>
<dbReference type="Pfam" id="PF26292">
    <property type="entry name" value="PUA_elF2D"/>
    <property type="match status" value="1"/>
</dbReference>
<evidence type="ECO:0000256" key="1">
    <source>
        <dbReference type="SAM" id="MobiDB-lite"/>
    </source>
</evidence>
<dbReference type="EMBL" id="GDKF01010517">
    <property type="protein sequence ID" value="JAT68105.1"/>
    <property type="molecule type" value="Transcribed_RNA"/>
</dbReference>
<dbReference type="CDD" id="cd21156">
    <property type="entry name" value="PUA_eIF2d-like"/>
    <property type="match status" value="1"/>
</dbReference>
<protein>
    <recommendedName>
        <fullName evidence="2">SUI1 domain-containing protein</fullName>
    </recommendedName>
</protein>
<dbReference type="Pfam" id="PF25304">
    <property type="entry name" value="WHD_eIF2D"/>
    <property type="match status" value="1"/>
</dbReference>
<proteinExistence type="predicted"/>
<dbReference type="InterPro" id="IPR001950">
    <property type="entry name" value="SUI1"/>
</dbReference>
<reference evidence="3" key="1">
    <citation type="submission" date="2015-08" db="EMBL/GenBank/DDBJ databases">
        <authorList>
            <person name="Babu N.S."/>
            <person name="Beckwith C.J."/>
            <person name="Beseler K.G."/>
            <person name="Brison A."/>
            <person name="Carone J.V."/>
            <person name="Caskin T.P."/>
            <person name="Diamond M."/>
            <person name="Durham M.E."/>
            <person name="Foxe J.M."/>
            <person name="Go M."/>
            <person name="Henderson B.A."/>
            <person name="Jones I.B."/>
            <person name="McGettigan J.A."/>
            <person name="Micheletti S.J."/>
            <person name="Nasrallah M.E."/>
            <person name="Ortiz D."/>
            <person name="Piller C.R."/>
            <person name="Privatt S.R."/>
            <person name="Schneider S.L."/>
            <person name="Sharp S."/>
            <person name="Smith T.C."/>
            <person name="Stanton J.D."/>
            <person name="Ullery H.E."/>
            <person name="Wilson R.J."/>
            <person name="Serrano M.G."/>
            <person name="Buck G."/>
            <person name="Lee V."/>
            <person name="Wang Y."/>
            <person name="Carvalho R."/>
            <person name="Voegtly L."/>
            <person name="Shi R."/>
            <person name="Duckworth R."/>
            <person name="Johnson A."/>
            <person name="Loviza R."/>
            <person name="Walstead R."/>
            <person name="Shah Z."/>
            <person name="Kiflezghi M."/>
            <person name="Wade K."/>
            <person name="Ball S.L."/>
            <person name="Bradley K.W."/>
            <person name="Asai D.J."/>
            <person name="Bowman C.A."/>
            <person name="Russell D.A."/>
            <person name="Pope W.H."/>
            <person name="Jacobs-Sera D."/>
            <person name="Hendrix R.W."/>
            <person name="Hatfull G.F."/>
        </authorList>
    </citation>
    <scope>NUCLEOTIDE SEQUENCE</scope>
</reference>
<dbReference type="SUPFAM" id="SSF88697">
    <property type="entry name" value="PUA domain-like"/>
    <property type="match status" value="1"/>
</dbReference>
<feature type="compositionally biased region" description="Acidic residues" evidence="1">
    <location>
        <begin position="234"/>
        <end position="247"/>
    </location>
</feature>
<feature type="domain" description="SUI1" evidence="2">
    <location>
        <begin position="548"/>
        <end position="615"/>
    </location>
</feature>
<dbReference type="AlphaFoldDB" id="A0A1D1ZN19"/>
<dbReference type="PANTHER" id="PTHR12217">
    <property type="entry name" value="EUKARYOTIC TRANSLATION INITIATION FACTOR 2D"/>
    <property type="match status" value="1"/>
</dbReference>
<name>A0A1D1ZN19_AUXPR</name>
<dbReference type="Gene3D" id="3.30.780.10">
    <property type="entry name" value="SUI1-like domain"/>
    <property type="match status" value="1"/>
</dbReference>
<accession>A0A1D1ZN19</accession>
<dbReference type="Gene3D" id="3.10.400.20">
    <property type="match status" value="1"/>
</dbReference>
<dbReference type="InterPro" id="IPR041366">
    <property type="entry name" value="Pre-PUA"/>
</dbReference>
<evidence type="ECO:0000259" key="2">
    <source>
        <dbReference type="PROSITE" id="PS50296"/>
    </source>
</evidence>
<feature type="region of interest" description="Disordered" evidence="1">
    <location>
        <begin position="361"/>
        <end position="386"/>
    </location>
</feature>
<dbReference type="PROSITE" id="PS50890">
    <property type="entry name" value="PUA"/>
    <property type="match status" value="1"/>
</dbReference>
<evidence type="ECO:0000313" key="3">
    <source>
        <dbReference type="EMBL" id="JAT68105.1"/>
    </source>
</evidence>
<gene>
    <name evidence="3" type="ORF">g.34913</name>
</gene>
<dbReference type="InterPro" id="IPR057429">
    <property type="entry name" value="WH_eIF2D"/>
</dbReference>
<dbReference type="Pfam" id="PF17832">
    <property type="entry name" value="Pre-PUA"/>
    <property type="match status" value="1"/>
</dbReference>
<feature type="region of interest" description="Disordered" evidence="1">
    <location>
        <begin position="204"/>
        <end position="270"/>
    </location>
</feature>
<dbReference type="InterPro" id="IPR036877">
    <property type="entry name" value="SUI1_dom_sf"/>
</dbReference>
<dbReference type="PANTHER" id="PTHR12217:SF4">
    <property type="entry name" value="EUKARYOTIC TRANSLATION INITIATION FACTOR 2D"/>
    <property type="match status" value="1"/>
</dbReference>
<dbReference type="SUPFAM" id="SSF55159">
    <property type="entry name" value="eIF1-like"/>
    <property type="match status" value="1"/>
</dbReference>
<sequence length="630" mass="66487">VTLDLEQTATPSGAAMFKKNITVSQTSLLGGKDNKSLKAAAKKSCSSLSEDQLSDLFSSKARITLSKLNNRSLVYGSEGGDPLFFDPTGHGDRLFPTVYTLARFPDMLEKLYTYSPVSDKVLGGADLFLQGLILPTDQPIPAFLAGSVRALCVPGNPIPFAVGTMAVSRTEAQQAGMKGRGLTILHSFGDLLWQLGSGAAPNAGFTPSRIHPLPDQAGPEDEASPRAKSSVDSPSDDAEPDSPDQTEEAVPSIESLSVAEESSAPPPNGAVSLDEMLEQAVLGGLQTLKAIELPIQFSDFYSKHMLAHRPPGVTFDLKQSKYKKLSKLLDKFSKDKVITQKVVRKQDTISAVDRNHPQLAGFTPAAAPATAPSSASAPAQAPAGPSTSAGLVITPCYRAPATLRPLFGPEAAADKDRLYDAAEVAAALSSYAQQQRMTGLGRGAGWGLVEQAGVPGCGASHHTPWLPCVPTGIWGAGGTIALDALLRSALFGKKEEVSVGSAIPERALVAKLTDKLQLHHRLTRQTPQGPVSTVRKGVLPPITIAAGKKRGHPITTISHMESFGFVPDDLAKDFQKAFSSSCSVGELPGKQEHDMEITMQGDLGAKVAVWFTAHHGIPAKYIDVKGSKKA</sequence>